<sequence length="246" mass="28359">MKENFVLLLIGFLMACHVEKKPNSEGLAEEDIIFEAKEIPLEPVQETYIGVLPCADCPGIRKELILTHDPGKQEGNFELKQNYIERDTATYLTKGYWKSTIGNEDSHNALLIQTYPEGQKKADNYQKITTEQIVDCGKKTTLPHDQYSYVLFKVKKPSVRINGYFRYFADAATFRKCKAKTPMIVEPIILYKYAEQVYMHQKSNPEEELYFTIEGYTEKKPTESGQTREYLTITKVLDIKPGFKCP</sequence>
<proteinExistence type="predicted"/>
<dbReference type="InterPro" id="IPR033450">
    <property type="entry name" value="NlpE_C"/>
</dbReference>
<keyword evidence="2" id="KW-0449">Lipoprotein</keyword>
<dbReference type="STRING" id="153721.MYP_2709"/>
<gene>
    <name evidence="2" type="ORF">MYP_2709</name>
</gene>
<organism evidence="2 3">
    <name type="scientific">Sporocytophaga myxococcoides</name>
    <dbReference type="NCBI Taxonomy" id="153721"/>
    <lineage>
        <taxon>Bacteria</taxon>
        <taxon>Pseudomonadati</taxon>
        <taxon>Bacteroidota</taxon>
        <taxon>Cytophagia</taxon>
        <taxon>Cytophagales</taxon>
        <taxon>Cytophagaceae</taxon>
        <taxon>Sporocytophaga</taxon>
    </lineage>
</organism>
<dbReference type="OrthoDB" id="5348860at2"/>
<dbReference type="Proteomes" id="UP000030185">
    <property type="component" value="Unassembled WGS sequence"/>
</dbReference>
<dbReference type="EMBL" id="BBLT01000005">
    <property type="protein sequence ID" value="GAL85480.1"/>
    <property type="molecule type" value="Genomic_DNA"/>
</dbReference>
<reference evidence="2 3" key="1">
    <citation type="submission" date="2014-09" db="EMBL/GenBank/DDBJ databases">
        <title>Sporocytophaga myxococcoides PG-01 genome sequencing.</title>
        <authorList>
            <person name="Liu L."/>
            <person name="Gao P.J."/>
            <person name="Chen G.J."/>
            <person name="Wang L.S."/>
        </authorList>
    </citation>
    <scope>NUCLEOTIDE SEQUENCE [LARGE SCALE GENOMIC DNA]</scope>
    <source>
        <strain evidence="2 3">PG-01</strain>
    </source>
</reference>
<feature type="domain" description="NlpE C-terminal OB" evidence="1">
    <location>
        <begin position="157"/>
        <end position="245"/>
    </location>
</feature>
<dbReference type="Gene3D" id="2.40.128.640">
    <property type="match status" value="1"/>
</dbReference>
<dbReference type="Pfam" id="PF04170">
    <property type="entry name" value="NlpE"/>
    <property type="match status" value="1"/>
</dbReference>
<dbReference type="eggNOG" id="COG3015">
    <property type="taxonomic scope" value="Bacteria"/>
</dbReference>
<dbReference type="RefSeq" id="WP_045464204.1">
    <property type="nucleotide sequence ID" value="NZ_BBLT01000005.1"/>
</dbReference>
<dbReference type="InterPro" id="IPR038139">
    <property type="entry name" value="NlpE_C_sf"/>
</dbReference>
<protein>
    <submittedName>
        <fullName evidence="2">Lipoprotein NlpE</fullName>
    </submittedName>
</protein>
<dbReference type="PROSITE" id="PS51257">
    <property type="entry name" value="PROKAR_LIPOPROTEIN"/>
    <property type="match status" value="1"/>
</dbReference>
<name>A0A098LEW7_9BACT</name>
<comment type="caution">
    <text evidence="2">The sequence shown here is derived from an EMBL/GenBank/DDBJ whole genome shotgun (WGS) entry which is preliminary data.</text>
</comment>
<dbReference type="Gene3D" id="2.40.50.540">
    <property type="match status" value="1"/>
</dbReference>
<evidence type="ECO:0000313" key="3">
    <source>
        <dbReference type="Proteomes" id="UP000030185"/>
    </source>
</evidence>
<evidence type="ECO:0000259" key="1">
    <source>
        <dbReference type="Pfam" id="PF17185"/>
    </source>
</evidence>
<dbReference type="InterPro" id="IPR007298">
    <property type="entry name" value="Cu-R_lipoprotein_NlpE"/>
</dbReference>
<dbReference type="Pfam" id="PF17185">
    <property type="entry name" value="NlpE_C"/>
    <property type="match status" value="1"/>
</dbReference>
<evidence type="ECO:0000313" key="2">
    <source>
        <dbReference type="EMBL" id="GAL85480.1"/>
    </source>
</evidence>
<dbReference type="AlphaFoldDB" id="A0A098LEW7"/>
<keyword evidence="3" id="KW-1185">Reference proteome</keyword>
<accession>A0A098LEW7</accession>